<evidence type="ECO:0000256" key="3">
    <source>
        <dbReference type="ARBA" id="ARBA00022448"/>
    </source>
</evidence>
<dbReference type="GO" id="GO:0015562">
    <property type="term" value="F:efflux transmembrane transporter activity"/>
    <property type="evidence" value="ECO:0007669"/>
    <property type="project" value="TreeGrafter"/>
</dbReference>
<evidence type="ECO:0000256" key="4">
    <source>
        <dbReference type="SAM" id="MobiDB-lite"/>
    </source>
</evidence>
<reference evidence="8 9" key="1">
    <citation type="submission" date="2016-10" db="EMBL/GenBank/DDBJ databases">
        <authorList>
            <person name="de Groot N.N."/>
        </authorList>
    </citation>
    <scope>NUCLEOTIDE SEQUENCE [LARGE SCALE GENOMIC DNA]</scope>
    <source>
        <strain evidence="8 9">ATCC 35022</strain>
    </source>
</reference>
<dbReference type="Pfam" id="PF25967">
    <property type="entry name" value="RND-MFP_C"/>
    <property type="match status" value="1"/>
</dbReference>
<dbReference type="InterPro" id="IPR058627">
    <property type="entry name" value="MdtA-like_C"/>
</dbReference>
<proteinExistence type="inferred from homology"/>
<dbReference type="Pfam" id="PF25917">
    <property type="entry name" value="BSH_RND"/>
    <property type="match status" value="1"/>
</dbReference>
<evidence type="ECO:0000256" key="1">
    <source>
        <dbReference type="ARBA" id="ARBA00004196"/>
    </source>
</evidence>
<dbReference type="Gene3D" id="2.40.30.170">
    <property type="match status" value="1"/>
</dbReference>
<evidence type="ECO:0000259" key="6">
    <source>
        <dbReference type="Pfam" id="PF25954"/>
    </source>
</evidence>
<dbReference type="Pfam" id="PF25954">
    <property type="entry name" value="Beta-barrel_RND_2"/>
    <property type="match status" value="1"/>
</dbReference>
<dbReference type="Proteomes" id="UP000199071">
    <property type="component" value="Unassembled WGS sequence"/>
</dbReference>
<dbReference type="PANTHER" id="PTHR30469:SF11">
    <property type="entry name" value="BLL4320 PROTEIN"/>
    <property type="match status" value="1"/>
</dbReference>
<feature type="compositionally biased region" description="Low complexity" evidence="4">
    <location>
        <begin position="307"/>
        <end position="335"/>
    </location>
</feature>
<dbReference type="PANTHER" id="PTHR30469">
    <property type="entry name" value="MULTIDRUG RESISTANCE PROTEIN MDTA"/>
    <property type="match status" value="1"/>
</dbReference>
<evidence type="ECO:0000259" key="7">
    <source>
        <dbReference type="Pfam" id="PF25967"/>
    </source>
</evidence>
<dbReference type="AlphaFoldDB" id="A0A1G6AJ92"/>
<keyword evidence="3" id="KW-0813">Transport</keyword>
<dbReference type="InterPro" id="IPR058792">
    <property type="entry name" value="Beta-barrel_RND_2"/>
</dbReference>
<dbReference type="SUPFAM" id="SSF111369">
    <property type="entry name" value="HlyD-like secretion proteins"/>
    <property type="match status" value="1"/>
</dbReference>
<dbReference type="RefSeq" id="WP_244521120.1">
    <property type="nucleotide sequence ID" value="NZ_FMXQ01000001.1"/>
</dbReference>
<feature type="region of interest" description="Disordered" evidence="4">
    <location>
        <begin position="307"/>
        <end position="336"/>
    </location>
</feature>
<evidence type="ECO:0000259" key="5">
    <source>
        <dbReference type="Pfam" id="PF25917"/>
    </source>
</evidence>
<evidence type="ECO:0000313" key="9">
    <source>
        <dbReference type="Proteomes" id="UP000199071"/>
    </source>
</evidence>
<dbReference type="Gene3D" id="2.40.420.20">
    <property type="match status" value="1"/>
</dbReference>
<dbReference type="Gene3D" id="2.40.50.100">
    <property type="match status" value="1"/>
</dbReference>
<evidence type="ECO:0000256" key="2">
    <source>
        <dbReference type="ARBA" id="ARBA00009477"/>
    </source>
</evidence>
<dbReference type="FunFam" id="2.40.30.170:FF:000010">
    <property type="entry name" value="Efflux RND transporter periplasmic adaptor subunit"/>
    <property type="match status" value="1"/>
</dbReference>
<feature type="domain" description="Multidrug resistance protein MdtA-like barrel-sandwich hybrid" evidence="5">
    <location>
        <begin position="71"/>
        <end position="192"/>
    </location>
</feature>
<evidence type="ECO:0000313" key="8">
    <source>
        <dbReference type="EMBL" id="SDB08477.1"/>
    </source>
</evidence>
<comment type="similarity">
    <text evidence="2">Belongs to the membrane fusion protein (MFP) (TC 8.A.1) family.</text>
</comment>
<dbReference type="NCBIfam" id="TIGR01730">
    <property type="entry name" value="RND_mfp"/>
    <property type="match status" value="1"/>
</dbReference>
<dbReference type="STRING" id="665467.SAMN02982931_00722"/>
<dbReference type="EMBL" id="FMXQ01000001">
    <property type="protein sequence ID" value="SDB08477.1"/>
    <property type="molecule type" value="Genomic_DNA"/>
</dbReference>
<name>A0A1G6AJ92_9HYPH</name>
<gene>
    <name evidence="8" type="ORF">SAMN02982931_00722</name>
</gene>
<feature type="domain" description="CusB-like beta-barrel" evidence="6">
    <location>
        <begin position="202"/>
        <end position="273"/>
    </location>
</feature>
<organism evidence="8 9">
    <name type="scientific">Bauldia litoralis</name>
    <dbReference type="NCBI Taxonomy" id="665467"/>
    <lineage>
        <taxon>Bacteria</taxon>
        <taxon>Pseudomonadati</taxon>
        <taxon>Pseudomonadota</taxon>
        <taxon>Alphaproteobacteria</taxon>
        <taxon>Hyphomicrobiales</taxon>
        <taxon>Kaistiaceae</taxon>
        <taxon>Bauldia</taxon>
    </lineage>
</organism>
<feature type="compositionally biased region" description="Low complexity" evidence="4">
    <location>
        <begin position="395"/>
        <end position="413"/>
    </location>
</feature>
<comment type="subcellular location">
    <subcellularLocation>
        <location evidence="1">Cell envelope</location>
    </subcellularLocation>
</comment>
<feature type="region of interest" description="Disordered" evidence="4">
    <location>
        <begin position="388"/>
        <end position="413"/>
    </location>
</feature>
<accession>A0A1G6AJ92</accession>
<dbReference type="Gene3D" id="1.10.287.470">
    <property type="entry name" value="Helix hairpin bin"/>
    <property type="match status" value="1"/>
</dbReference>
<protein>
    <submittedName>
        <fullName evidence="8">Membrane fusion protein, multidrug efflux system</fullName>
    </submittedName>
</protein>
<keyword evidence="9" id="KW-1185">Reference proteome</keyword>
<feature type="domain" description="Multidrug resistance protein MdtA-like C-terminal permuted SH3" evidence="7">
    <location>
        <begin position="343"/>
        <end position="370"/>
    </location>
</feature>
<sequence length="413" mass="43435">MIKRFIIAFVLLVLVVGGIVGFNMFRDQAISDFFANMKPPAVTVSTMTVEPISWTPGIDAIGTVSAAQGIDLTVETSGIVAFVSFTANEQVPKGKVLVQLDDAVQQADLTAAKIQADLDDQSLERALELQKRGVNTDVTVDSARAAASASKAQVAKLQAVLDQKQVRAPFSGTMGIPKIDDGQYITPGTTIATLQDLTTMRVDFTVPEQAYDRLRIGQPVTFGQTADDLVYKGAITGIDPKVDPVSRLVSVRAEMTNPQGRINPGQFLQVRVELPTEDNILAIPQTALVSSLYGDFVFVVRPPEDAAAPAEPASGDGSDAVAAEAPEPETAQPPALSAFQVFVKAGRRTQGRVEIIEGLSPGDQVVTAGQNRLFSSVPVVVDNTVTPALDPVRTPTPAGGDAAEAGTAEGAGE</sequence>
<dbReference type="InterPro" id="IPR006143">
    <property type="entry name" value="RND_pump_MFP"/>
</dbReference>
<dbReference type="GO" id="GO:1990281">
    <property type="term" value="C:efflux pump complex"/>
    <property type="evidence" value="ECO:0007669"/>
    <property type="project" value="TreeGrafter"/>
</dbReference>
<dbReference type="InterPro" id="IPR058625">
    <property type="entry name" value="MdtA-like_BSH"/>
</dbReference>